<feature type="compositionally biased region" description="Polar residues" evidence="1">
    <location>
        <begin position="316"/>
        <end position="326"/>
    </location>
</feature>
<feature type="signal peptide" evidence="3">
    <location>
        <begin position="1"/>
        <end position="17"/>
    </location>
</feature>
<comment type="caution">
    <text evidence="4">The sequence shown here is derived from an EMBL/GenBank/DDBJ whole genome shotgun (WGS) entry which is preliminary data.</text>
</comment>
<keyword evidence="2" id="KW-0812">Transmembrane</keyword>
<keyword evidence="5" id="KW-1185">Reference proteome</keyword>
<reference evidence="4" key="1">
    <citation type="submission" date="2020-03" db="EMBL/GenBank/DDBJ databases">
        <title>Draft Genome Sequence of Cylindrodendrum hubeiense.</title>
        <authorList>
            <person name="Buettner E."/>
            <person name="Kellner H."/>
        </authorList>
    </citation>
    <scope>NUCLEOTIDE SEQUENCE</scope>
    <source>
        <strain evidence="4">IHI 201604</strain>
    </source>
</reference>
<sequence>MRLLLPACTLTFGLATAQLLERYGSVPIAPDGLMPRFILDKSNPLAKRADVDCGEDHHSCLDIGFSDQCCENDTYCYVNREGKAKCCPIGSNCSSDSDCSSTAYFCTRTVTASGTPTAQEGCCNRKCPGTSLFLCPTSLGGNCCAFGAECREGGECASTKSATKSALLTPVEEGCTTSQHKCADGSGCCDDWQHCTEVSNTGYCAAGNPSESISVVPDPDDQGLSTGAKAGIGVGAVVGTSIIVGILTWLCISKRRQRQRTLSRQSAGIEGSAGGQESAPPVDAMTDISGTDNSRVRQGLTQDYFGPAAVHGPFTETVTSTSTSPGNARAVPTRPQGPGDITAPVEIDSTAKDTIPGNGFLSPMTNSSVAPTPQSEIVEGRFELYGSERSPGIERPSSIVPTPPESPIIEPARRPE</sequence>
<feature type="region of interest" description="Disordered" evidence="1">
    <location>
        <begin position="307"/>
        <end position="341"/>
    </location>
</feature>
<feature type="transmembrane region" description="Helical" evidence="2">
    <location>
        <begin position="230"/>
        <end position="252"/>
    </location>
</feature>
<organism evidence="4 5">
    <name type="scientific">Cylindrodendrum hubeiense</name>
    <dbReference type="NCBI Taxonomy" id="595255"/>
    <lineage>
        <taxon>Eukaryota</taxon>
        <taxon>Fungi</taxon>
        <taxon>Dikarya</taxon>
        <taxon>Ascomycota</taxon>
        <taxon>Pezizomycotina</taxon>
        <taxon>Sordariomycetes</taxon>
        <taxon>Hypocreomycetidae</taxon>
        <taxon>Hypocreales</taxon>
        <taxon>Nectriaceae</taxon>
        <taxon>Cylindrodendrum</taxon>
    </lineage>
</organism>
<dbReference type="Proteomes" id="UP000722485">
    <property type="component" value="Unassembled WGS sequence"/>
</dbReference>
<evidence type="ECO:0000256" key="3">
    <source>
        <dbReference type="SAM" id="SignalP"/>
    </source>
</evidence>
<keyword evidence="2" id="KW-1133">Transmembrane helix</keyword>
<evidence type="ECO:0000313" key="5">
    <source>
        <dbReference type="Proteomes" id="UP000722485"/>
    </source>
</evidence>
<accession>A0A9P5H3U2</accession>
<dbReference type="EMBL" id="JAANBB010000255">
    <property type="protein sequence ID" value="KAF7545410.1"/>
    <property type="molecule type" value="Genomic_DNA"/>
</dbReference>
<dbReference type="OrthoDB" id="4499262at2759"/>
<feature type="chain" id="PRO_5040459709" evidence="3">
    <location>
        <begin position="18"/>
        <end position="416"/>
    </location>
</feature>
<keyword evidence="2" id="KW-0472">Membrane</keyword>
<proteinExistence type="predicted"/>
<gene>
    <name evidence="4" type="ORF">G7Z17_g9190</name>
</gene>
<name>A0A9P5H3U2_9HYPO</name>
<dbReference type="AlphaFoldDB" id="A0A9P5H3U2"/>
<protein>
    <submittedName>
        <fullName evidence="4">Uncharacterized protein</fullName>
    </submittedName>
</protein>
<keyword evidence="3" id="KW-0732">Signal</keyword>
<evidence type="ECO:0000313" key="4">
    <source>
        <dbReference type="EMBL" id="KAF7545410.1"/>
    </source>
</evidence>
<feature type="region of interest" description="Disordered" evidence="1">
    <location>
        <begin position="262"/>
        <end position="294"/>
    </location>
</feature>
<evidence type="ECO:0000256" key="2">
    <source>
        <dbReference type="SAM" id="Phobius"/>
    </source>
</evidence>
<evidence type="ECO:0000256" key="1">
    <source>
        <dbReference type="SAM" id="MobiDB-lite"/>
    </source>
</evidence>
<feature type="region of interest" description="Disordered" evidence="1">
    <location>
        <begin position="387"/>
        <end position="416"/>
    </location>
</feature>